<dbReference type="PIRSF" id="PIRSF000350">
    <property type="entry name" value="Mercury_reductase_MerA"/>
    <property type="match status" value="1"/>
</dbReference>
<dbReference type="Pfam" id="PF07992">
    <property type="entry name" value="Pyr_redox_2"/>
    <property type="match status" value="1"/>
</dbReference>
<evidence type="ECO:0000313" key="9">
    <source>
        <dbReference type="Proteomes" id="UP000190042"/>
    </source>
</evidence>
<dbReference type="InterPro" id="IPR036188">
    <property type="entry name" value="FAD/NAD-bd_sf"/>
</dbReference>
<dbReference type="GO" id="GO:0000166">
    <property type="term" value="F:nucleotide binding"/>
    <property type="evidence" value="ECO:0007669"/>
    <property type="project" value="UniProtKB-KW"/>
</dbReference>
<accession>A0A1T4XSV3</accession>
<dbReference type="InterPro" id="IPR023753">
    <property type="entry name" value="FAD/NAD-binding_dom"/>
</dbReference>
<gene>
    <name evidence="8" type="ORF">SAMN04244570_1309</name>
</gene>
<dbReference type="EMBL" id="FUYJ01000001">
    <property type="protein sequence ID" value="SKA92463.1"/>
    <property type="molecule type" value="Genomic_DNA"/>
</dbReference>
<evidence type="ECO:0000256" key="5">
    <source>
        <dbReference type="PIRSR" id="PIRSR000350-4"/>
    </source>
</evidence>
<dbReference type="Pfam" id="PF02852">
    <property type="entry name" value="Pyr_redox_dim"/>
    <property type="match status" value="1"/>
</dbReference>
<dbReference type="Gene3D" id="3.30.390.30">
    <property type="match status" value="1"/>
</dbReference>
<feature type="domain" description="FAD/NAD(P)-binding" evidence="7">
    <location>
        <begin position="5"/>
        <end position="317"/>
    </location>
</feature>
<feature type="binding site" evidence="4">
    <location>
        <position position="262"/>
    </location>
    <ligand>
        <name>NAD(+)</name>
        <dbReference type="ChEBI" id="CHEBI:57540"/>
    </ligand>
</feature>
<feature type="disulfide bond" description="Redox-active" evidence="5">
    <location>
        <begin position="42"/>
        <end position="47"/>
    </location>
</feature>
<reference evidence="9" key="1">
    <citation type="submission" date="2017-02" db="EMBL/GenBank/DDBJ databases">
        <authorList>
            <person name="Varghese N."/>
            <person name="Submissions S."/>
        </authorList>
    </citation>
    <scope>NUCLEOTIDE SEQUENCE [LARGE SCALE GENOMIC DNA]</scope>
    <source>
        <strain evidence="9">DSM 23966</strain>
    </source>
</reference>
<dbReference type="SUPFAM" id="SSF55424">
    <property type="entry name" value="FAD/NAD-linked reductases, dimerisation (C-terminal) domain"/>
    <property type="match status" value="1"/>
</dbReference>
<dbReference type="PRINTS" id="PR00368">
    <property type="entry name" value="FADPNR"/>
</dbReference>
<feature type="binding site" evidence="4">
    <location>
        <position position="51"/>
    </location>
    <ligand>
        <name>FAD</name>
        <dbReference type="ChEBI" id="CHEBI:57692"/>
    </ligand>
</feature>
<dbReference type="Proteomes" id="UP000190042">
    <property type="component" value="Unassembled WGS sequence"/>
</dbReference>
<dbReference type="GO" id="GO:0016491">
    <property type="term" value="F:oxidoreductase activity"/>
    <property type="evidence" value="ECO:0007669"/>
    <property type="project" value="InterPro"/>
</dbReference>
<sequence length="448" mass="49584">MVKEYDLLVIGTGTGGSIAASKCKEAGWSVAIIDDRPFGGTCSQRGCDPKKVLVGIAELTDWNERMYGKGVRTAARFDWRNLMEFKRTFTATIPQDTEEKFKKLGVGSYHGKAIFYSENELKVGSELLKGKYILIATGAEPIEMGIGGEEYLRASDEFLELEELPKRIVFVGGGFISFEFAHIAARAGSEVHIVHRSERVLKHFDPDLVDLLMERSKEVGIQVHLEVSVDAIEKRGDSFVVKGKQNEKELEWETDLVVHGAGRTAALDMELDRGNVERDKKGVRVNEYMQSVSNPYVYAAGDAASTDGPPLTPIAKAESLLVAANLLEGNYEKAKYPVIPSVVFTVPKLASVGMSEQQAKKSGLDFHVEYQNTTDWFTYKRTNESAAAFKVITDQEEGVVLGAHLLSEEADELINLFALAIRFKLSLQELKDMPFAYPTSASDISYMI</sequence>
<dbReference type="PRINTS" id="PR00411">
    <property type="entry name" value="PNDRDTASEI"/>
</dbReference>
<feature type="domain" description="Pyridine nucleotide-disulphide oxidoreductase dimerisation" evidence="6">
    <location>
        <begin position="339"/>
        <end position="444"/>
    </location>
</feature>
<dbReference type="PANTHER" id="PTHR43014:SF5">
    <property type="entry name" value="GLUTATHIONE REDUCTASE (NADPH)"/>
    <property type="match status" value="1"/>
</dbReference>
<evidence type="ECO:0000259" key="7">
    <source>
        <dbReference type="Pfam" id="PF07992"/>
    </source>
</evidence>
<feature type="binding site" evidence="4">
    <location>
        <position position="302"/>
    </location>
    <ligand>
        <name>FAD</name>
        <dbReference type="ChEBI" id="CHEBI:57692"/>
    </ligand>
</feature>
<dbReference type="PANTHER" id="PTHR43014">
    <property type="entry name" value="MERCURIC REDUCTASE"/>
    <property type="match status" value="1"/>
</dbReference>
<dbReference type="InterPro" id="IPR016156">
    <property type="entry name" value="FAD/NAD-linked_Rdtase_dimer_sf"/>
</dbReference>
<protein>
    <submittedName>
        <fullName evidence="8">Glutathione reductase (NADPH)</fullName>
    </submittedName>
</protein>
<comment type="similarity">
    <text evidence="1">Belongs to the class-I pyridine nucleotide-disulfide oxidoreductase family.</text>
</comment>
<comment type="cofactor">
    <cofactor evidence="4">
        <name>FAD</name>
        <dbReference type="ChEBI" id="CHEBI:57692"/>
    </cofactor>
    <text evidence="4">Binds 1 FAD per subunit.</text>
</comment>
<dbReference type="AlphaFoldDB" id="A0A1T4XSV3"/>
<dbReference type="InterPro" id="IPR004099">
    <property type="entry name" value="Pyr_nucl-diS_OxRdtase_dimer"/>
</dbReference>
<evidence type="ECO:0000256" key="3">
    <source>
        <dbReference type="ARBA" id="ARBA00022827"/>
    </source>
</evidence>
<evidence type="ECO:0000259" key="6">
    <source>
        <dbReference type="Pfam" id="PF02852"/>
    </source>
</evidence>
<proteinExistence type="inferred from homology"/>
<dbReference type="SUPFAM" id="SSF51905">
    <property type="entry name" value="FAD/NAD(P)-binding domain"/>
    <property type="match status" value="1"/>
</dbReference>
<dbReference type="InterPro" id="IPR001100">
    <property type="entry name" value="Pyr_nuc-diS_OxRdtase"/>
</dbReference>
<keyword evidence="9" id="KW-1185">Reference proteome</keyword>
<keyword evidence="4" id="KW-0520">NAD</keyword>
<keyword evidence="3 4" id="KW-0274">FAD</keyword>
<evidence type="ECO:0000256" key="2">
    <source>
        <dbReference type="ARBA" id="ARBA00022630"/>
    </source>
</evidence>
<feature type="binding site" evidence="4">
    <location>
        <begin position="172"/>
        <end position="179"/>
    </location>
    <ligand>
        <name>NAD(+)</name>
        <dbReference type="ChEBI" id="CHEBI:57540"/>
    </ligand>
</feature>
<dbReference type="Gene3D" id="3.50.50.60">
    <property type="entry name" value="FAD/NAD(P)-binding domain"/>
    <property type="match status" value="2"/>
</dbReference>
<keyword evidence="4" id="KW-0547">Nucleotide-binding</keyword>
<evidence type="ECO:0000256" key="4">
    <source>
        <dbReference type="PIRSR" id="PIRSR000350-3"/>
    </source>
</evidence>
<organism evidence="8 9">
    <name type="scientific">Sporosarcina newyorkensis</name>
    <dbReference type="NCBI Taxonomy" id="759851"/>
    <lineage>
        <taxon>Bacteria</taxon>
        <taxon>Bacillati</taxon>
        <taxon>Bacillota</taxon>
        <taxon>Bacilli</taxon>
        <taxon>Bacillales</taxon>
        <taxon>Caryophanaceae</taxon>
        <taxon>Sporosarcina</taxon>
    </lineage>
</organism>
<keyword evidence="2" id="KW-0285">Flavoprotein</keyword>
<dbReference type="RefSeq" id="WP_078816962.1">
    <property type="nucleotide sequence ID" value="NZ_FUYJ01000001.1"/>
</dbReference>
<evidence type="ECO:0000313" key="8">
    <source>
        <dbReference type="EMBL" id="SKA92463.1"/>
    </source>
</evidence>
<evidence type="ECO:0000256" key="1">
    <source>
        <dbReference type="ARBA" id="ARBA00007532"/>
    </source>
</evidence>
<name>A0A1T4XSV3_9BACL</name>